<dbReference type="InterPro" id="IPR009003">
    <property type="entry name" value="Peptidase_S1_PA"/>
</dbReference>
<dbReference type="InterPro" id="IPR018114">
    <property type="entry name" value="TRYPSIN_HIS"/>
</dbReference>
<name>A0AAV8YW83_9CUCU</name>
<evidence type="ECO:0000313" key="3">
    <source>
        <dbReference type="EMBL" id="KAJ8955198.1"/>
    </source>
</evidence>
<dbReference type="EMBL" id="JAPWTK010000040">
    <property type="protein sequence ID" value="KAJ8955198.1"/>
    <property type="molecule type" value="Genomic_DNA"/>
</dbReference>
<dbReference type="Gene3D" id="2.10.70.10">
    <property type="entry name" value="Complement Module, domain 1"/>
    <property type="match status" value="1"/>
</dbReference>
<dbReference type="Pfam" id="PF00084">
    <property type="entry name" value="Sushi"/>
    <property type="match status" value="1"/>
</dbReference>
<dbReference type="InterPro" id="IPR000436">
    <property type="entry name" value="Sushi_SCR_CCP_dom"/>
</dbReference>
<dbReference type="SMART" id="SM00020">
    <property type="entry name" value="Tryp_SPc"/>
    <property type="match status" value="1"/>
</dbReference>
<dbReference type="PANTHER" id="PTHR24252:SF7">
    <property type="entry name" value="HYALIN"/>
    <property type="match status" value="1"/>
</dbReference>
<dbReference type="SUPFAM" id="SSF50494">
    <property type="entry name" value="Trypsin-like serine proteases"/>
    <property type="match status" value="1"/>
</dbReference>
<dbReference type="GO" id="GO:0004252">
    <property type="term" value="F:serine-type endopeptidase activity"/>
    <property type="evidence" value="ECO:0007669"/>
    <property type="project" value="InterPro"/>
</dbReference>
<proteinExistence type="predicted"/>
<dbReference type="PANTHER" id="PTHR24252">
    <property type="entry name" value="ACROSIN-RELATED"/>
    <property type="match status" value="1"/>
</dbReference>
<gene>
    <name evidence="3" type="ORF">NQ318_009094</name>
</gene>
<dbReference type="GO" id="GO:0006508">
    <property type="term" value="P:proteolysis"/>
    <property type="evidence" value="ECO:0007669"/>
    <property type="project" value="InterPro"/>
</dbReference>
<reference evidence="3" key="1">
    <citation type="journal article" date="2023" name="Insect Mol. Biol.">
        <title>Genome sequencing provides insights into the evolution of gene families encoding plant cell wall-degrading enzymes in longhorned beetles.</title>
        <authorList>
            <person name="Shin N.R."/>
            <person name="Okamura Y."/>
            <person name="Kirsch R."/>
            <person name="Pauchet Y."/>
        </authorList>
    </citation>
    <scope>NUCLEOTIDE SEQUENCE</scope>
    <source>
        <strain evidence="3">AMC_N1</strain>
    </source>
</reference>
<feature type="non-terminal residue" evidence="3">
    <location>
        <position position="335"/>
    </location>
</feature>
<dbReference type="AlphaFoldDB" id="A0AAV8YW83"/>
<keyword evidence="4" id="KW-1185">Reference proteome</keyword>
<dbReference type="Gene3D" id="2.40.10.10">
    <property type="entry name" value="Trypsin-like serine proteases"/>
    <property type="match status" value="2"/>
</dbReference>
<dbReference type="InterPro" id="IPR001314">
    <property type="entry name" value="Peptidase_S1A"/>
</dbReference>
<evidence type="ECO:0000313" key="4">
    <source>
        <dbReference type="Proteomes" id="UP001162162"/>
    </source>
</evidence>
<dbReference type="Pfam" id="PF00089">
    <property type="entry name" value="Trypsin"/>
    <property type="match status" value="2"/>
</dbReference>
<protein>
    <recommendedName>
        <fullName evidence="2">Peptidase S1 domain-containing protein</fullName>
    </recommendedName>
</protein>
<dbReference type="PRINTS" id="PR00722">
    <property type="entry name" value="CHYMOTRYPSIN"/>
</dbReference>
<dbReference type="InterPro" id="IPR035976">
    <property type="entry name" value="Sushi/SCR/CCP_sf"/>
</dbReference>
<evidence type="ECO:0000256" key="1">
    <source>
        <dbReference type="ARBA" id="ARBA00023157"/>
    </source>
</evidence>
<evidence type="ECO:0000259" key="2">
    <source>
        <dbReference type="PROSITE" id="PS50240"/>
    </source>
</evidence>
<dbReference type="CDD" id="cd00033">
    <property type="entry name" value="CCP"/>
    <property type="match status" value="1"/>
</dbReference>
<organism evidence="3 4">
    <name type="scientific">Aromia moschata</name>
    <dbReference type="NCBI Taxonomy" id="1265417"/>
    <lineage>
        <taxon>Eukaryota</taxon>
        <taxon>Metazoa</taxon>
        <taxon>Ecdysozoa</taxon>
        <taxon>Arthropoda</taxon>
        <taxon>Hexapoda</taxon>
        <taxon>Insecta</taxon>
        <taxon>Pterygota</taxon>
        <taxon>Neoptera</taxon>
        <taxon>Endopterygota</taxon>
        <taxon>Coleoptera</taxon>
        <taxon>Polyphaga</taxon>
        <taxon>Cucujiformia</taxon>
        <taxon>Chrysomeloidea</taxon>
        <taxon>Cerambycidae</taxon>
        <taxon>Cerambycinae</taxon>
        <taxon>Callichromatini</taxon>
        <taxon>Aromia</taxon>
    </lineage>
</organism>
<dbReference type="PROSITE" id="PS50240">
    <property type="entry name" value="TRYPSIN_DOM"/>
    <property type="match status" value="1"/>
</dbReference>
<dbReference type="InterPro" id="IPR001254">
    <property type="entry name" value="Trypsin_dom"/>
</dbReference>
<keyword evidence="1" id="KW-1015">Disulfide bond</keyword>
<sequence length="335" mass="38256">MLFIFRSSCTLPPYPDNGRWNLLNGDGHPGEQIPFNSVIKYECDKGYKLTSGFQYRVCDKDWNDSSIRECEMCGKKIDDDNMPLIHGGEIKKVIEYPWVTAVYSKKKDDFVNVCGGTIISQKIVLTAAHCVTNGYGDVMPKENYRVAAGKLYSKYLDSRDPDAQHLELLRIVVHSGYKGENRRFQADIALLITRGLLHSKRMGATGMLQRRKQHTSARWTYRSGKFCRSFPREWANKYAMIDKICAGFLNRNMAVCQGDSGGGLIFKNPEDNRYYIHGVVSIGPALKGECNIQQNSLYTKVAFYYEFLDREISKNLLIEECTLPAYPKNGKWFVQ</sequence>
<dbReference type="Proteomes" id="UP001162162">
    <property type="component" value="Unassembled WGS sequence"/>
</dbReference>
<feature type="domain" description="Peptidase S1" evidence="2">
    <location>
        <begin position="85"/>
        <end position="313"/>
    </location>
</feature>
<accession>A0AAV8YW83</accession>
<dbReference type="PROSITE" id="PS00134">
    <property type="entry name" value="TRYPSIN_HIS"/>
    <property type="match status" value="1"/>
</dbReference>
<dbReference type="SUPFAM" id="SSF57535">
    <property type="entry name" value="Complement control module/SCR domain"/>
    <property type="match status" value="1"/>
</dbReference>
<comment type="caution">
    <text evidence="3">The sequence shown here is derived from an EMBL/GenBank/DDBJ whole genome shotgun (WGS) entry which is preliminary data.</text>
</comment>
<dbReference type="SMART" id="SM00032">
    <property type="entry name" value="CCP"/>
    <property type="match status" value="1"/>
</dbReference>
<dbReference type="InterPro" id="IPR043504">
    <property type="entry name" value="Peptidase_S1_PA_chymotrypsin"/>
</dbReference>